<organism evidence="3 4">
    <name type="scientific">Porphyromonas canoris</name>
    <dbReference type="NCBI Taxonomy" id="36875"/>
    <lineage>
        <taxon>Bacteria</taxon>
        <taxon>Pseudomonadati</taxon>
        <taxon>Bacteroidota</taxon>
        <taxon>Bacteroidia</taxon>
        <taxon>Bacteroidales</taxon>
        <taxon>Porphyromonadaceae</taxon>
        <taxon>Porphyromonas</taxon>
    </lineage>
</organism>
<evidence type="ECO:0000259" key="2">
    <source>
        <dbReference type="Pfam" id="PF00535"/>
    </source>
</evidence>
<reference evidence="3 4" key="1">
    <citation type="submission" date="2014-08" db="EMBL/GenBank/DDBJ databases">
        <title>Porphyromonas canoris strain:OH2762 Genome sequencing.</title>
        <authorList>
            <person name="Wallis C."/>
            <person name="Deusch O."/>
            <person name="O'Flynn C."/>
            <person name="Davis I."/>
            <person name="Jospin G."/>
            <person name="Darling A.E."/>
            <person name="Coil D.A."/>
            <person name="Alexiev A."/>
            <person name="Horsfall A."/>
            <person name="Kirkwood N."/>
            <person name="Harris S."/>
            <person name="Eisen J.A."/>
        </authorList>
    </citation>
    <scope>NUCLEOTIDE SEQUENCE [LARGE SCALE GENOMIC DNA]</scope>
    <source>
        <strain evidence="4">COT-108 OH2762</strain>
    </source>
</reference>
<evidence type="ECO:0000256" key="1">
    <source>
        <dbReference type="SAM" id="Phobius"/>
    </source>
</evidence>
<accession>A0ABR4XLN0</accession>
<feature type="transmembrane region" description="Helical" evidence="1">
    <location>
        <begin position="241"/>
        <end position="258"/>
    </location>
</feature>
<dbReference type="PANTHER" id="PTHR22916">
    <property type="entry name" value="GLYCOSYLTRANSFERASE"/>
    <property type="match status" value="1"/>
</dbReference>
<protein>
    <recommendedName>
        <fullName evidence="2">Glycosyltransferase 2-like domain-containing protein</fullName>
    </recommendedName>
</protein>
<name>A0ABR4XLN0_9PORP</name>
<sequence>MEQLERDGLVLSVITVCYNAAPLLKRTIKSVKDQSYRHIEYIVIDGASKDDTAKLARDHGDTISVFVSEKDNGIYDAMNKGLKRASGDYVLFMNAGDTFYDSDTVSRVMDKAVEYLREPVNAGRLPAVLYGHTEIVDYDGCSMGPRKLSPPRKLTWKSFKNGMLVCHQSFYAGRDLVPFYNDEKYRLSADFDWCIRILRRAEEVGAECLKVEGFLTKYLHEGATTKHHKASLKERFMIMRAYYGTIPTLFRHLYFLFFKKR</sequence>
<gene>
    <name evidence="3" type="ORF">HQ43_04590</name>
</gene>
<dbReference type="Pfam" id="PF00535">
    <property type="entry name" value="Glycos_transf_2"/>
    <property type="match status" value="1"/>
</dbReference>
<keyword evidence="4" id="KW-1185">Reference proteome</keyword>
<dbReference type="EMBL" id="JQZV01000009">
    <property type="protein sequence ID" value="KGN92532.1"/>
    <property type="molecule type" value="Genomic_DNA"/>
</dbReference>
<evidence type="ECO:0000313" key="4">
    <source>
        <dbReference type="Proteomes" id="UP000030101"/>
    </source>
</evidence>
<dbReference type="InterPro" id="IPR001173">
    <property type="entry name" value="Glyco_trans_2-like"/>
</dbReference>
<dbReference type="Proteomes" id="UP000030101">
    <property type="component" value="Unassembled WGS sequence"/>
</dbReference>
<dbReference type="Gene3D" id="3.90.550.10">
    <property type="entry name" value="Spore Coat Polysaccharide Biosynthesis Protein SpsA, Chain A"/>
    <property type="match status" value="1"/>
</dbReference>
<dbReference type="RefSeq" id="WP_036790244.1">
    <property type="nucleotide sequence ID" value="NZ_JQZV01000009.1"/>
</dbReference>
<feature type="domain" description="Glycosyltransferase 2-like" evidence="2">
    <location>
        <begin position="12"/>
        <end position="114"/>
    </location>
</feature>
<keyword evidence="1" id="KW-0472">Membrane</keyword>
<proteinExistence type="predicted"/>
<keyword evidence="1" id="KW-1133">Transmembrane helix</keyword>
<dbReference type="SUPFAM" id="SSF53448">
    <property type="entry name" value="Nucleotide-diphospho-sugar transferases"/>
    <property type="match status" value="1"/>
</dbReference>
<dbReference type="PANTHER" id="PTHR22916:SF3">
    <property type="entry name" value="UDP-GLCNAC:BETAGAL BETA-1,3-N-ACETYLGLUCOSAMINYLTRANSFERASE-LIKE PROTEIN 1"/>
    <property type="match status" value="1"/>
</dbReference>
<dbReference type="InterPro" id="IPR029044">
    <property type="entry name" value="Nucleotide-diphossugar_trans"/>
</dbReference>
<comment type="caution">
    <text evidence="3">The sequence shown here is derived from an EMBL/GenBank/DDBJ whole genome shotgun (WGS) entry which is preliminary data.</text>
</comment>
<keyword evidence="1" id="KW-0812">Transmembrane</keyword>
<dbReference type="CDD" id="cd06433">
    <property type="entry name" value="GT_2_WfgS_like"/>
    <property type="match status" value="1"/>
</dbReference>
<evidence type="ECO:0000313" key="3">
    <source>
        <dbReference type="EMBL" id="KGN92532.1"/>
    </source>
</evidence>